<dbReference type="RefSeq" id="WP_113975328.1">
    <property type="nucleotide sequence ID" value="NZ_CP107943.1"/>
</dbReference>
<proteinExistence type="predicted"/>
<dbReference type="Proteomes" id="UP000252586">
    <property type="component" value="Unassembled WGS sequence"/>
</dbReference>
<dbReference type="OrthoDB" id="4565969at2"/>
<keyword evidence="2" id="KW-1185">Reference proteome</keyword>
<comment type="caution">
    <text evidence="1">The sequence shown here is derived from an EMBL/GenBank/DDBJ whole genome shotgun (WGS) entry which is preliminary data.</text>
</comment>
<organism evidence="1 2">
    <name type="scientific">Nocardia puris</name>
    <dbReference type="NCBI Taxonomy" id="208602"/>
    <lineage>
        <taxon>Bacteria</taxon>
        <taxon>Bacillati</taxon>
        <taxon>Actinomycetota</taxon>
        <taxon>Actinomycetes</taxon>
        <taxon>Mycobacteriales</taxon>
        <taxon>Nocardiaceae</taxon>
        <taxon>Nocardia</taxon>
    </lineage>
</organism>
<gene>
    <name evidence="1" type="ORF">DFR74_11511</name>
</gene>
<evidence type="ECO:0000313" key="1">
    <source>
        <dbReference type="EMBL" id="RBO85163.1"/>
    </source>
</evidence>
<sequence length="230" mass="26271">MGYTYVSQYDTGSLFKIGKATTLSQRQSSLRTGSSGKLELFDYVETDHPLEGERFLKRLWVARLRQHRKEVYRLTEDEVRAGMDELRRYLDEVLPAELAQQAELAELETVDNDDTVIEASEDVVAAHRRLVAIEADLRRLNAEAEPLRRAIMLAIGKNRGIAGIATFDKADSVRWFNAARAQAEHPELWEPFQKTTYDNAAFKKKYADLADSFMEPPKKRTFVLNEDLGS</sequence>
<dbReference type="EMBL" id="QNRE01000015">
    <property type="protein sequence ID" value="RBO85163.1"/>
    <property type="molecule type" value="Genomic_DNA"/>
</dbReference>
<dbReference type="AlphaFoldDB" id="A0A366D543"/>
<protein>
    <submittedName>
        <fullName evidence="1">Uncharacterized protein</fullName>
    </submittedName>
</protein>
<evidence type="ECO:0000313" key="2">
    <source>
        <dbReference type="Proteomes" id="UP000252586"/>
    </source>
</evidence>
<name>A0A366D543_9NOCA</name>
<reference evidence="1 2" key="1">
    <citation type="submission" date="2018-06" db="EMBL/GenBank/DDBJ databases">
        <title>Genomic Encyclopedia of Type Strains, Phase IV (KMG-IV): sequencing the most valuable type-strain genomes for metagenomic binning, comparative biology and taxonomic classification.</title>
        <authorList>
            <person name="Goeker M."/>
        </authorList>
    </citation>
    <scope>NUCLEOTIDE SEQUENCE [LARGE SCALE GENOMIC DNA]</scope>
    <source>
        <strain evidence="1 2">DSM 44599</strain>
    </source>
</reference>
<dbReference type="STRING" id="1210090.GCA_001613185_03185"/>
<dbReference type="Pfam" id="PF13455">
    <property type="entry name" value="MUG113"/>
    <property type="match status" value="1"/>
</dbReference>
<accession>A0A366D543</accession>